<sequence length="506" mass="55165">MEPGSDDSLSSLSEFDTEDEEVDIDSPFSIQSSESEQNVISAQQNVSSFLQSSSSILDSQTICQKCNNIINVSQLKFEKLITNDQICELCKNLPSKLEKPKGKRIYSSSDESSISSDEEQMQQNKPIQESDNSSSSTKNEDLDIACPKKPIILLKSKKPKSSKKTFVYHSSDDTDAVDLAFADSGSSDFEATLDVSDYESDWDSGKGKKASNQNKNSKTNRKTRRSIPAKSKGSRSLNKKQDQHQQPNRHANAEKPTILKIKALTSVKPHQSDSSASVISEKGTSKPESNSIHDAEYDDTRDTEKSELDLSENLGKNAQSKGKTPNLNSGTSDSQNSSSTIHLVKKPQTVQQHKPTITPNKISLDKSPSFSTQKSFKPPKLVKNVSLTSPKVFKCPSFSSAEQANCPKQALSSQILPSSPPHTSVKHCNSTVLPAKSPPPLLKKTSLLSSPSTTPSSKLAGFSRPPTINNNPISTTTSTGIRRVGLSRKFASSKIKSSSLHPYLKQ</sequence>
<feature type="compositionally biased region" description="Basic residues" evidence="1">
    <location>
        <begin position="218"/>
        <end position="227"/>
    </location>
</feature>
<feature type="compositionally biased region" description="Polar residues" evidence="1">
    <location>
        <begin position="348"/>
        <end position="375"/>
    </location>
</feature>
<feature type="region of interest" description="Disordered" evidence="1">
    <location>
        <begin position="1"/>
        <end position="37"/>
    </location>
</feature>
<keyword evidence="3" id="KW-1185">Reference proteome</keyword>
<feature type="compositionally biased region" description="Basic and acidic residues" evidence="1">
    <location>
        <begin position="291"/>
        <end position="308"/>
    </location>
</feature>
<feature type="compositionally biased region" description="Low complexity" evidence="1">
    <location>
        <begin position="1"/>
        <end position="14"/>
    </location>
</feature>
<feature type="compositionally biased region" description="Polar residues" evidence="1">
    <location>
        <begin position="28"/>
        <end position="37"/>
    </location>
</feature>
<dbReference type="Proteomes" id="UP000187283">
    <property type="component" value="Unassembled WGS sequence"/>
</dbReference>
<evidence type="ECO:0000256" key="1">
    <source>
        <dbReference type="SAM" id="MobiDB-lite"/>
    </source>
</evidence>
<feature type="compositionally biased region" description="Low complexity" evidence="1">
    <location>
        <begin position="328"/>
        <end position="340"/>
    </location>
</feature>
<feature type="compositionally biased region" description="Acidic residues" evidence="1">
    <location>
        <begin position="15"/>
        <end position="24"/>
    </location>
</feature>
<organism evidence="2 3">
    <name type="scientific">Smittium culicis</name>
    <dbReference type="NCBI Taxonomy" id="133412"/>
    <lineage>
        <taxon>Eukaryota</taxon>
        <taxon>Fungi</taxon>
        <taxon>Fungi incertae sedis</taxon>
        <taxon>Zoopagomycota</taxon>
        <taxon>Kickxellomycotina</taxon>
        <taxon>Harpellomycetes</taxon>
        <taxon>Harpellales</taxon>
        <taxon>Legeriomycetaceae</taxon>
        <taxon>Smittium</taxon>
    </lineage>
</organism>
<feature type="compositionally biased region" description="Low complexity" evidence="1">
    <location>
        <begin position="442"/>
        <end position="479"/>
    </location>
</feature>
<proteinExistence type="predicted"/>
<feature type="compositionally biased region" description="Polar residues" evidence="1">
    <location>
        <begin position="121"/>
        <end position="137"/>
    </location>
</feature>
<evidence type="ECO:0000313" key="2">
    <source>
        <dbReference type="EMBL" id="OMJ26048.1"/>
    </source>
</evidence>
<reference evidence="2 3" key="1">
    <citation type="submission" date="2017-01" db="EMBL/GenBank/DDBJ databases">
        <authorList>
            <person name="Mah S.A."/>
            <person name="Swanson W.J."/>
            <person name="Moy G.W."/>
            <person name="Vacquier V.D."/>
        </authorList>
    </citation>
    <scope>NUCLEOTIDE SEQUENCE [LARGE SCALE GENOMIC DNA]</scope>
    <source>
        <strain evidence="2 3">GSMNP</strain>
    </source>
</reference>
<dbReference type="EMBL" id="LSSN01000074">
    <property type="protein sequence ID" value="OMJ26048.1"/>
    <property type="molecule type" value="Genomic_DNA"/>
</dbReference>
<evidence type="ECO:0008006" key="4">
    <source>
        <dbReference type="Google" id="ProtNLM"/>
    </source>
</evidence>
<name>A0A1R1YGK4_9FUNG</name>
<feature type="compositionally biased region" description="Polar residues" evidence="1">
    <location>
        <begin position="314"/>
        <end position="327"/>
    </location>
</feature>
<feature type="region of interest" description="Disordered" evidence="1">
    <location>
        <begin position="99"/>
        <end position="144"/>
    </location>
</feature>
<comment type="caution">
    <text evidence="2">The sequence shown here is derived from an EMBL/GenBank/DDBJ whole genome shotgun (WGS) entry which is preliminary data.</text>
</comment>
<dbReference type="AlphaFoldDB" id="A0A1R1YGK4"/>
<feature type="compositionally biased region" description="Polar residues" evidence="1">
    <location>
        <begin position="268"/>
        <end position="278"/>
    </location>
</feature>
<dbReference type="OrthoDB" id="10439886at2759"/>
<protein>
    <recommendedName>
        <fullName evidence="4">RAD51 interacting motif domain-containing protein</fullName>
    </recommendedName>
</protein>
<evidence type="ECO:0000313" key="3">
    <source>
        <dbReference type="Proteomes" id="UP000187283"/>
    </source>
</evidence>
<gene>
    <name evidence="2" type="ORF">AYI70_g472</name>
</gene>
<feature type="region of interest" description="Disordered" evidence="1">
    <location>
        <begin position="197"/>
        <end position="377"/>
    </location>
</feature>
<accession>A0A1R1YGK4</accession>
<feature type="region of interest" description="Disordered" evidence="1">
    <location>
        <begin position="406"/>
        <end position="481"/>
    </location>
</feature>